<dbReference type="Pfam" id="PF12832">
    <property type="entry name" value="MFS_1_like"/>
    <property type="match status" value="1"/>
</dbReference>
<dbReference type="FunCoup" id="A0A5C7EWL9">
    <property type="interactions" value="6"/>
</dbReference>
<dbReference type="InterPro" id="IPR020846">
    <property type="entry name" value="MFS_dom"/>
</dbReference>
<dbReference type="SUPFAM" id="SSF103473">
    <property type="entry name" value="MFS general substrate transporter"/>
    <property type="match status" value="1"/>
</dbReference>
<dbReference type="GO" id="GO:0005886">
    <property type="term" value="C:plasma membrane"/>
    <property type="evidence" value="ECO:0007669"/>
    <property type="project" value="UniProtKB-SubCell"/>
</dbReference>
<name>A0A5C7EWL9_9PROT</name>
<dbReference type="InParanoid" id="A0A5C7EWL9"/>
<gene>
    <name evidence="10" type="ORF">FR698_03875</name>
</gene>
<evidence type="ECO:0000259" key="9">
    <source>
        <dbReference type="PROSITE" id="PS50850"/>
    </source>
</evidence>
<dbReference type="NCBIfam" id="NF037955">
    <property type="entry name" value="mfs"/>
    <property type="match status" value="1"/>
</dbReference>
<comment type="caution">
    <text evidence="10">The sequence shown here is derived from an EMBL/GenBank/DDBJ whole genome shotgun (WGS) entry which is preliminary data.</text>
</comment>
<dbReference type="PANTHER" id="PTHR23522:SF10">
    <property type="entry name" value="3-PHENYLPROPIONIC ACID TRANSPORTER-RELATED"/>
    <property type="match status" value="1"/>
</dbReference>
<protein>
    <submittedName>
        <fullName evidence="10">MFS transporter</fullName>
    </submittedName>
</protein>
<evidence type="ECO:0000256" key="7">
    <source>
        <dbReference type="ARBA" id="ARBA00023136"/>
    </source>
</evidence>
<feature type="transmembrane region" description="Helical" evidence="8">
    <location>
        <begin position="298"/>
        <end position="317"/>
    </location>
</feature>
<feature type="transmembrane region" description="Helical" evidence="8">
    <location>
        <begin position="267"/>
        <end position="286"/>
    </location>
</feature>
<evidence type="ECO:0000256" key="2">
    <source>
        <dbReference type="ARBA" id="ARBA00022448"/>
    </source>
</evidence>
<feature type="transmembrane region" description="Helical" evidence="8">
    <location>
        <begin position="76"/>
        <end position="99"/>
    </location>
</feature>
<keyword evidence="3" id="KW-1003">Cell membrane</keyword>
<dbReference type="EMBL" id="VPFL01000004">
    <property type="protein sequence ID" value="TXF12790.1"/>
    <property type="molecule type" value="Genomic_DNA"/>
</dbReference>
<feature type="transmembrane region" description="Helical" evidence="8">
    <location>
        <begin position="238"/>
        <end position="255"/>
    </location>
</feature>
<keyword evidence="6 8" id="KW-1133">Transmembrane helix</keyword>
<dbReference type="InterPro" id="IPR024989">
    <property type="entry name" value="MFS_assoc_dom"/>
</dbReference>
<keyword evidence="7 8" id="KW-0472">Membrane</keyword>
<feature type="transmembrane region" description="Helical" evidence="8">
    <location>
        <begin position="202"/>
        <end position="226"/>
    </location>
</feature>
<dbReference type="Proteomes" id="UP000321201">
    <property type="component" value="Unassembled WGS sequence"/>
</dbReference>
<dbReference type="PIRSF" id="PIRSF004925">
    <property type="entry name" value="HcaT"/>
    <property type="match status" value="1"/>
</dbReference>
<keyword evidence="2" id="KW-0813">Transport</keyword>
<dbReference type="InterPro" id="IPR036259">
    <property type="entry name" value="MFS_trans_sf"/>
</dbReference>
<feature type="transmembrane region" description="Helical" evidence="8">
    <location>
        <begin position="158"/>
        <end position="176"/>
    </location>
</feature>
<reference evidence="10 11" key="1">
    <citation type="submission" date="2019-08" db="EMBL/GenBank/DDBJ databases">
        <title>Pelomicrobium methylotrophicum gen. nov., sp. nov. a moderately thermophilic, facultatively anaerobic, lithoautotrophic and methylotrophic bacterium isolated from a terrestrial mud volcano.</title>
        <authorList>
            <person name="Slobodkina G.B."/>
            <person name="Merkel A.Y."/>
            <person name="Slobodkin A.I."/>
        </authorList>
    </citation>
    <scope>NUCLEOTIDE SEQUENCE [LARGE SCALE GENOMIC DNA]</scope>
    <source>
        <strain evidence="10 11">SM250</strain>
    </source>
</reference>
<feature type="transmembrane region" description="Helical" evidence="8">
    <location>
        <begin position="329"/>
        <end position="350"/>
    </location>
</feature>
<feature type="transmembrane region" description="Helical" evidence="8">
    <location>
        <begin position="35"/>
        <end position="55"/>
    </location>
</feature>
<comment type="subcellular location">
    <subcellularLocation>
        <location evidence="1">Cell inner membrane</location>
        <topology evidence="1">Multi-pass membrane protein</topology>
    </subcellularLocation>
</comment>
<evidence type="ECO:0000256" key="5">
    <source>
        <dbReference type="ARBA" id="ARBA00022692"/>
    </source>
</evidence>
<dbReference type="RefSeq" id="WP_147798871.1">
    <property type="nucleotide sequence ID" value="NZ_VPFL01000004.1"/>
</dbReference>
<keyword evidence="11" id="KW-1185">Reference proteome</keyword>
<evidence type="ECO:0000256" key="8">
    <source>
        <dbReference type="SAM" id="Phobius"/>
    </source>
</evidence>
<evidence type="ECO:0000256" key="4">
    <source>
        <dbReference type="ARBA" id="ARBA00022519"/>
    </source>
</evidence>
<evidence type="ECO:0000313" key="10">
    <source>
        <dbReference type="EMBL" id="TXF12790.1"/>
    </source>
</evidence>
<dbReference type="GO" id="GO:0030395">
    <property type="term" value="F:lactose binding"/>
    <property type="evidence" value="ECO:0007669"/>
    <property type="project" value="TreeGrafter"/>
</dbReference>
<organism evidence="10 11">
    <name type="scientific">Pelomicrobium methylotrophicum</name>
    <dbReference type="NCBI Taxonomy" id="2602750"/>
    <lineage>
        <taxon>Bacteria</taxon>
        <taxon>Pseudomonadati</taxon>
        <taxon>Pseudomonadota</taxon>
        <taxon>Hydrogenophilia</taxon>
        <taxon>Hydrogenophilia incertae sedis</taxon>
        <taxon>Pelomicrobium</taxon>
    </lineage>
</organism>
<feature type="transmembrane region" description="Helical" evidence="8">
    <location>
        <begin position="135"/>
        <end position="152"/>
    </location>
</feature>
<feature type="transmembrane region" description="Helical" evidence="8">
    <location>
        <begin position="105"/>
        <end position="123"/>
    </location>
</feature>
<dbReference type="GO" id="GO:0015528">
    <property type="term" value="F:lactose:proton symporter activity"/>
    <property type="evidence" value="ECO:0007669"/>
    <property type="project" value="TreeGrafter"/>
</dbReference>
<dbReference type="PROSITE" id="PS50850">
    <property type="entry name" value="MFS"/>
    <property type="match status" value="1"/>
</dbReference>
<dbReference type="OrthoDB" id="9150135at2"/>
<dbReference type="InterPro" id="IPR026032">
    <property type="entry name" value="HcaT-like"/>
</dbReference>
<evidence type="ECO:0000313" key="11">
    <source>
        <dbReference type="Proteomes" id="UP000321201"/>
    </source>
</evidence>
<sequence>MSGRLPYWPLAAFYFFYFAFVGAFSPYWGLYLRSLGYLAAEIGFLMSLLQVMRILAPTAWGWLADATGRRVAVVRLAAVLGLVSYVGVFFGTSFAWMLAVMASMSFFWSASLPLVEAITLSHLGSSAARYGRIRWWGSLGFILAVVGIGHLLDYVSIAWLLWGVLLLKLGVAVSAARVPDAPVHREPGEAPPVWQIVRRPEVAALIAACFLMAAAHGPYYVFFSIYLVDMGYTKSQVGWLWALGVICEIGVFFLMPRLAARFSSRDILLFSFGCAVVRFVLVAWFAREVPLMLFAQTLHAATFGSYHAAAVAAFHRFFQGRHQAKGQALYTSVSFGAGGTLGSLLSGYAWESVGPSFTFMLSAAAALLGGLLVAWRLAPEPR</sequence>
<proteinExistence type="predicted"/>
<feature type="domain" description="Major facilitator superfamily (MFS) profile" evidence="9">
    <location>
        <begin position="201"/>
        <end position="382"/>
    </location>
</feature>
<dbReference type="Gene3D" id="1.20.1250.20">
    <property type="entry name" value="MFS general substrate transporter like domains"/>
    <property type="match status" value="2"/>
</dbReference>
<evidence type="ECO:0000256" key="3">
    <source>
        <dbReference type="ARBA" id="ARBA00022475"/>
    </source>
</evidence>
<dbReference type="PANTHER" id="PTHR23522">
    <property type="entry name" value="BLL5896 PROTEIN"/>
    <property type="match status" value="1"/>
</dbReference>
<feature type="transmembrane region" description="Helical" evidence="8">
    <location>
        <begin position="7"/>
        <end position="29"/>
    </location>
</feature>
<keyword evidence="4" id="KW-0997">Cell inner membrane</keyword>
<dbReference type="AlphaFoldDB" id="A0A5C7EWL9"/>
<evidence type="ECO:0000256" key="1">
    <source>
        <dbReference type="ARBA" id="ARBA00004429"/>
    </source>
</evidence>
<accession>A0A5C7EWL9</accession>
<keyword evidence="5 8" id="KW-0812">Transmembrane</keyword>
<feature type="transmembrane region" description="Helical" evidence="8">
    <location>
        <begin position="356"/>
        <end position="378"/>
    </location>
</feature>
<evidence type="ECO:0000256" key="6">
    <source>
        <dbReference type="ARBA" id="ARBA00022989"/>
    </source>
</evidence>